<organism evidence="1 2">
    <name type="scientific">Dubosiella muris</name>
    <dbReference type="NCBI Taxonomy" id="3038133"/>
    <lineage>
        <taxon>Bacteria</taxon>
        <taxon>Bacillati</taxon>
        <taxon>Bacillota</taxon>
        <taxon>Erysipelotrichia</taxon>
        <taxon>Erysipelotrichales</taxon>
        <taxon>Erysipelotrichaceae</taxon>
        <taxon>Dubosiella</taxon>
    </lineage>
</organism>
<reference evidence="1" key="1">
    <citation type="submission" date="2019-04" db="EMBL/GenBank/DDBJ databases">
        <title>Microbes associate with the intestines of laboratory mice.</title>
        <authorList>
            <person name="Navarre W."/>
            <person name="Wong E."/>
            <person name="Huang K."/>
            <person name="Tropini C."/>
            <person name="Ng K."/>
            <person name="Yu B."/>
        </authorList>
    </citation>
    <scope>NUCLEOTIDE SEQUENCE</scope>
    <source>
        <strain evidence="1">NM09_H32</strain>
    </source>
</reference>
<name>A0AC61R528_9FIRM</name>
<gene>
    <name evidence="1" type="primary">hprK</name>
    <name evidence="1" type="ORF">E5336_11530</name>
</gene>
<dbReference type="Proteomes" id="UP000308836">
    <property type="component" value="Unassembled WGS sequence"/>
</dbReference>
<keyword evidence="1" id="KW-0418">Kinase</keyword>
<sequence>MSRVTVKDIVEKFMWEVVCGNAQALQRPVTLADTNRPGLELAGYFPGTQVKRLVVLGDKEIGYIQSEMDEISQRRAFEYLTGPKTPAIVITNHNPCPSILKEIAERKNFPICMSENKTSHVIVNVTNYLDEKLAKSVILHGELVRVYGVGVLITGKSGTGKSEIVLELIQRGHQLVADDRVDCYRIHNQLIGRPTPMIEGFMELRGVGIIDVEKMYGVASITHQTNIDLEIVLEPFRNTSDYDRVGIEEKEYSEILGIRILKMRIPVSAGRPMSTIIETAITNYLLLIQGTDSAKEFEERVLAEIAHNRDEELKENKNK</sequence>
<dbReference type="EMBL" id="SRYG01000032">
    <property type="protein sequence ID" value="TGY64842.1"/>
    <property type="molecule type" value="Genomic_DNA"/>
</dbReference>
<protein>
    <submittedName>
        <fullName evidence="1">HPr(Ser) kinase/phosphatase</fullName>
    </submittedName>
</protein>
<keyword evidence="1" id="KW-0808">Transferase</keyword>
<evidence type="ECO:0000313" key="2">
    <source>
        <dbReference type="Proteomes" id="UP000308836"/>
    </source>
</evidence>
<proteinExistence type="predicted"/>
<accession>A0AC61R528</accession>
<comment type="caution">
    <text evidence="1">The sequence shown here is derived from an EMBL/GenBank/DDBJ whole genome shotgun (WGS) entry which is preliminary data.</text>
</comment>
<evidence type="ECO:0000313" key="1">
    <source>
        <dbReference type="EMBL" id="TGY64842.1"/>
    </source>
</evidence>
<keyword evidence="2" id="KW-1185">Reference proteome</keyword>